<dbReference type="NCBIfam" id="NF008379">
    <property type="entry name" value="PRK11174.1"/>
    <property type="match status" value="1"/>
</dbReference>
<dbReference type="Pfam" id="PF00005">
    <property type="entry name" value="ABC_tran"/>
    <property type="match status" value="1"/>
</dbReference>
<accession>A0A5P9CJY1</accession>
<evidence type="ECO:0000313" key="14">
    <source>
        <dbReference type="Proteomes" id="UP000326936"/>
    </source>
</evidence>
<dbReference type="PROSITE" id="PS50893">
    <property type="entry name" value="ABC_TRANSPORTER_2"/>
    <property type="match status" value="1"/>
</dbReference>
<evidence type="ECO:0000256" key="2">
    <source>
        <dbReference type="ARBA" id="ARBA00022448"/>
    </source>
</evidence>
<keyword evidence="5 10" id="KW-0812">Transmembrane</keyword>
<dbReference type="GO" id="GO:0005886">
    <property type="term" value="C:plasma membrane"/>
    <property type="evidence" value="ECO:0007669"/>
    <property type="project" value="UniProtKB-SubCell"/>
</dbReference>
<feature type="transmembrane region" description="Helical" evidence="10">
    <location>
        <begin position="140"/>
        <end position="159"/>
    </location>
</feature>
<dbReference type="InterPro" id="IPR027417">
    <property type="entry name" value="P-loop_NTPase"/>
</dbReference>
<dbReference type="CDD" id="cd18584">
    <property type="entry name" value="ABC_6TM_AarD_CydD"/>
    <property type="match status" value="1"/>
</dbReference>
<dbReference type="CDD" id="cd03228">
    <property type="entry name" value="ABCC_MRP_Like"/>
    <property type="match status" value="1"/>
</dbReference>
<dbReference type="InterPro" id="IPR017871">
    <property type="entry name" value="ABC_transporter-like_CS"/>
</dbReference>
<dbReference type="OrthoDB" id="9806127at2"/>
<dbReference type="PANTHER" id="PTHR24221:SF261">
    <property type="entry name" value="GLUTATHIONE_L-CYSTEINE TRANSPORT SYSTEM ATP-BINDING_PERMEASE PROTEIN CYDD"/>
    <property type="match status" value="1"/>
</dbReference>
<dbReference type="InterPro" id="IPR003593">
    <property type="entry name" value="AAA+_ATPase"/>
</dbReference>
<dbReference type="AlphaFoldDB" id="A0A5P9CJY1"/>
<dbReference type="InterPro" id="IPR039421">
    <property type="entry name" value="Type_1_exporter"/>
</dbReference>
<evidence type="ECO:0000259" key="11">
    <source>
        <dbReference type="PROSITE" id="PS50893"/>
    </source>
</evidence>
<dbReference type="GO" id="GO:0034040">
    <property type="term" value="F:ATPase-coupled lipid transmembrane transporter activity"/>
    <property type="evidence" value="ECO:0007669"/>
    <property type="project" value="TreeGrafter"/>
</dbReference>
<organism evidence="13 14">
    <name type="scientific">Vibrio aquimaris</name>
    <dbReference type="NCBI Taxonomy" id="2587862"/>
    <lineage>
        <taxon>Bacteria</taxon>
        <taxon>Pseudomonadati</taxon>
        <taxon>Pseudomonadota</taxon>
        <taxon>Gammaproteobacteria</taxon>
        <taxon>Vibrionales</taxon>
        <taxon>Vibrionaceae</taxon>
        <taxon>Vibrio</taxon>
    </lineage>
</organism>
<dbReference type="SUPFAM" id="SSF90123">
    <property type="entry name" value="ABC transporter transmembrane region"/>
    <property type="match status" value="1"/>
</dbReference>
<evidence type="ECO:0000259" key="12">
    <source>
        <dbReference type="PROSITE" id="PS50929"/>
    </source>
</evidence>
<feature type="transmembrane region" description="Helical" evidence="10">
    <location>
        <begin position="165"/>
        <end position="185"/>
    </location>
</feature>
<dbReference type="Pfam" id="PF00664">
    <property type="entry name" value="ABC_membrane"/>
    <property type="match status" value="1"/>
</dbReference>
<dbReference type="Gene3D" id="3.40.50.300">
    <property type="entry name" value="P-loop containing nucleotide triphosphate hydrolases"/>
    <property type="match status" value="1"/>
</dbReference>
<name>A0A5P9CJY1_9VIBR</name>
<evidence type="ECO:0000313" key="13">
    <source>
        <dbReference type="EMBL" id="QFT26516.1"/>
    </source>
</evidence>
<evidence type="ECO:0000256" key="7">
    <source>
        <dbReference type="ARBA" id="ARBA00022840"/>
    </source>
</evidence>
<feature type="transmembrane region" description="Helical" evidence="10">
    <location>
        <begin position="278"/>
        <end position="297"/>
    </location>
</feature>
<dbReference type="Gene3D" id="1.20.1560.10">
    <property type="entry name" value="ABC transporter type 1, transmembrane domain"/>
    <property type="match status" value="1"/>
</dbReference>
<dbReference type="GO" id="GO:0005524">
    <property type="term" value="F:ATP binding"/>
    <property type="evidence" value="ECO:0007669"/>
    <property type="project" value="UniProtKB-KW"/>
</dbReference>
<gene>
    <name evidence="13" type="primary">cydD</name>
    <name evidence="13" type="ORF">FIV01_08750</name>
</gene>
<dbReference type="SMART" id="SM00382">
    <property type="entry name" value="AAA"/>
    <property type="match status" value="1"/>
</dbReference>
<dbReference type="NCBIfam" id="TIGR02857">
    <property type="entry name" value="CydD"/>
    <property type="match status" value="1"/>
</dbReference>
<proteinExistence type="predicted"/>
<dbReference type="RefSeq" id="WP_152430647.1">
    <property type="nucleotide sequence ID" value="NZ_CBCSDK010000004.1"/>
</dbReference>
<keyword evidence="14" id="KW-1185">Reference proteome</keyword>
<dbReference type="EMBL" id="CP045350">
    <property type="protein sequence ID" value="QFT26516.1"/>
    <property type="molecule type" value="Genomic_DNA"/>
</dbReference>
<keyword evidence="7 13" id="KW-0067">ATP-binding</keyword>
<feature type="domain" description="ABC transmembrane type-1" evidence="12">
    <location>
        <begin position="26"/>
        <end position="316"/>
    </location>
</feature>
<evidence type="ECO:0000256" key="9">
    <source>
        <dbReference type="ARBA" id="ARBA00023136"/>
    </source>
</evidence>
<evidence type="ECO:0000256" key="4">
    <source>
        <dbReference type="ARBA" id="ARBA00022519"/>
    </source>
</evidence>
<dbReference type="GO" id="GO:0140359">
    <property type="term" value="F:ABC-type transporter activity"/>
    <property type="evidence" value="ECO:0007669"/>
    <property type="project" value="InterPro"/>
</dbReference>
<dbReference type="GO" id="GO:0016887">
    <property type="term" value="F:ATP hydrolysis activity"/>
    <property type="evidence" value="ECO:0007669"/>
    <property type="project" value="InterPro"/>
</dbReference>
<evidence type="ECO:0000256" key="1">
    <source>
        <dbReference type="ARBA" id="ARBA00004429"/>
    </source>
</evidence>
<protein>
    <submittedName>
        <fullName evidence="13">ATP-binding/permease protein CydD</fullName>
    </submittedName>
</protein>
<dbReference type="PROSITE" id="PS50929">
    <property type="entry name" value="ABC_TM1F"/>
    <property type="match status" value="1"/>
</dbReference>
<sequence>MDKNKQRSLNKWLKQQSKLAKRWLMAAIGLGILSSLFLLAQAALLATILQQLIIDQVPKQQLIPFFFALCGVIGIRALCSWGRELAGYRCGEQVRLYIRQLILDKLRELGPAYIKGKPAGAWATLLLEQVEDMHDFFARYLPQMSLAVIVPIVILIVVFPVNWVAGLIFLITAPLVPLFMALVGMKAADANRKNFKALQRLSGHFYDRLQSMTTIRLFDRTQAETEVMRGASEVFRSRTMDVLKIAFLSSAILEFFTSISIALTAVYFGFAFIGEINIGDYGLGVTLMAGLFILILAPEFYQPLRDLGTFYHAKQQAVGAADSIVEFLETEATSVRSGDSKLSVTDGVTICANNLEVFSPQGQKLLGPINFEIQSNQHTALVGPSGAGKTSLINAILGFLPYEGSLTINGVERTQLDLADWREKISWVGQNPLLVHGTIRENITLGKNDVSEDEIQNALRESYASEFVEQHGLDYPISDRSGGLSVGQAQRIALARAMMQNGGFWLLDEPTASLDARSERLVMKGLSNQIQGKTSLMVTHQLQPLKNVSQILVMENGLIVQQDSFSVLSNQEGLFKQMLLANQALCDTSKGNLDA</sequence>
<dbReference type="GO" id="GO:0042883">
    <property type="term" value="P:cysteine transport"/>
    <property type="evidence" value="ECO:0007669"/>
    <property type="project" value="InterPro"/>
</dbReference>
<dbReference type="SUPFAM" id="SSF52540">
    <property type="entry name" value="P-loop containing nucleoside triphosphate hydrolases"/>
    <property type="match status" value="1"/>
</dbReference>
<evidence type="ECO:0000256" key="8">
    <source>
        <dbReference type="ARBA" id="ARBA00022989"/>
    </source>
</evidence>
<feature type="transmembrane region" description="Helical" evidence="10">
    <location>
        <begin position="245"/>
        <end position="272"/>
    </location>
</feature>
<keyword evidence="4" id="KW-0997">Cell inner membrane</keyword>
<dbReference type="InterPro" id="IPR036640">
    <property type="entry name" value="ABC1_TM_sf"/>
</dbReference>
<keyword evidence="6" id="KW-0547">Nucleotide-binding</keyword>
<dbReference type="InterPro" id="IPR014216">
    <property type="entry name" value="ABC_transptr_CydD"/>
</dbReference>
<feature type="transmembrane region" description="Helical" evidence="10">
    <location>
        <begin position="23"/>
        <end position="49"/>
    </location>
</feature>
<dbReference type="KEGG" id="vaq:FIV01_08750"/>
<dbReference type="InterPro" id="IPR011527">
    <property type="entry name" value="ABC1_TM_dom"/>
</dbReference>
<dbReference type="Proteomes" id="UP000326936">
    <property type="component" value="Chromosome"/>
</dbReference>
<keyword evidence="3" id="KW-1003">Cell membrane</keyword>
<evidence type="ECO:0000256" key="6">
    <source>
        <dbReference type="ARBA" id="ARBA00022741"/>
    </source>
</evidence>
<dbReference type="InterPro" id="IPR003439">
    <property type="entry name" value="ABC_transporter-like_ATP-bd"/>
</dbReference>
<evidence type="ECO:0000256" key="10">
    <source>
        <dbReference type="SAM" id="Phobius"/>
    </source>
</evidence>
<evidence type="ECO:0000256" key="5">
    <source>
        <dbReference type="ARBA" id="ARBA00022692"/>
    </source>
</evidence>
<keyword evidence="8 10" id="KW-1133">Transmembrane helix</keyword>
<reference evidence="13 14" key="1">
    <citation type="submission" date="2019-10" db="EMBL/GenBank/DDBJ databases">
        <title>Complete genome sequence of Vibrio sp. strain THAF100, isolated from non-filtered water from the water column of tank 6 of a marine aquarium containing stony-coral fragments. Water maintained at 26 degree C.</title>
        <authorList>
            <person name="Ruckert C."/>
            <person name="Franco A."/>
            <person name="Kalinowski J."/>
            <person name="Glaeser S."/>
        </authorList>
    </citation>
    <scope>NUCLEOTIDE SEQUENCE [LARGE SCALE GENOMIC DNA]</scope>
    <source>
        <strain evidence="13 14">THAF100</strain>
    </source>
</reference>
<feature type="transmembrane region" description="Helical" evidence="10">
    <location>
        <begin position="61"/>
        <end position="79"/>
    </location>
</feature>
<dbReference type="FunFam" id="1.20.1560.10:FF:000039">
    <property type="entry name" value="Cysteine/glutathione ABC transporter permease/ATP-binding protein CydD"/>
    <property type="match status" value="1"/>
</dbReference>
<comment type="subcellular location">
    <subcellularLocation>
        <location evidence="1">Cell inner membrane</location>
        <topology evidence="1">Multi-pass membrane protein</topology>
    </subcellularLocation>
</comment>
<keyword evidence="9 10" id="KW-0472">Membrane</keyword>
<dbReference type="PROSITE" id="PS00211">
    <property type="entry name" value="ABC_TRANSPORTER_1"/>
    <property type="match status" value="1"/>
</dbReference>
<feature type="domain" description="ABC transporter" evidence="11">
    <location>
        <begin position="350"/>
        <end position="581"/>
    </location>
</feature>
<dbReference type="PANTHER" id="PTHR24221">
    <property type="entry name" value="ATP-BINDING CASSETTE SUB-FAMILY B"/>
    <property type="match status" value="1"/>
</dbReference>
<evidence type="ECO:0000256" key="3">
    <source>
        <dbReference type="ARBA" id="ARBA00022475"/>
    </source>
</evidence>
<keyword evidence="2" id="KW-0813">Transport</keyword>